<keyword evidence="5" id="KW-1185">Reference proteome</keyword>
<dbReference type="Pfam" id="PF02585">
    <property type="entry name" value="PIG-L"/>
    <property type="match status" value="1"/>
</dbReference>
<dbReference type="RefSeq" id="WP_039371358.1">
    <property type="nucleotide sequence ID" value="NZ_AP018359.1"/>
</dbReference>
<dbReference type="AlphaFoldDB" id="A0A1E3FWW0"/>
<evidence type="ECO:0000313" key="5">
    <source>
        <dbReference type="Proteomes" id="UP000664048"/>
    </source>
</evidence>
<dbReference type="Proteomes" id="UP001220209">
    <property type="component" value="Chromosome 3"/>
</dbReference>
<dbReference type="EMBL" id="JAGEMX010000019">
    <property type="protein sequence ID" value="MBO1834500.1"/>
    <property type="molecule type" value="Genomic_DNA"/>
</dbReference>
<dbReference type="EMBL" id="JAENIB010000023">
    <property type="protein sequence ID" value="MBK1934788.1"/>
    <property type="molecule type" value="Genomic_DNA"/>
</dbReference>
<dbReference type="Gene3D" id="3.40.50.10320">
    <property type="entry name" value="LmbE-like"/>
    <property type="match status" value="1"/>
</dbReference>
<dbReference type="InterPro" id="IPR024078">
    <property type="entry name" value="LmbE-like_dom_sf"/>
</dbReference>
<evidence type="ECO:0000313" key="2">
    <source>
        <dbReference type="EMBL" id="MBO1834500.1"/>
    </source>
</evidence>
<evidence type="ECO:0000313" key="3">
    <source>
        <dbReference type="EMBL" id="WFN22518.1"/>
    </source>
</evidence>
<evidence type="ECO:0000313" key="1">
    <source>
        <dbReference type="EMBL" id="MBK1934788.1"/>
    </source>
</evidence>
<proteinExistence type="predicted"/>
<protein>
    <submittedName>
        <fullName evidence="1">PIG-L family deacetylase</fullName>
    </submittedName>
</protein>
<reference evidence="3 6" key="3">
    <citation type="submission" date="2021-12" db="EMBL/GenBank/DDBJ databases">
        <title>Genomic and phenotypic characterization of three Burkholderia contaminans isolates recovered from different sources.</title>
        <authorList>
            <person name="Lopez De Volder A."/>
            <person name="Fan Y."/>
            <person name="Nunvar J."/>
            <person name="Herrera T."/>
            <person name="Timp W."/>
            <person name="Degrossi J."/>
        </authorList>
    </citation>
    <scope>NUCLEOTIDE SEQUENCE [LARGE SCALE GENOMIC DNA]</scope>
    <source>
        <strain evidence="3 6">LMG 23361</strain>
    </source>
</reference>
<evidence type="ECO:0000313" key="6">
    <source>
        <dbReference type="Proteomes" id="UP001220209"/>
    </source>
</evidence>
<dbReference type="EMBL" id="CP090642">
    <property type="protein sequence ID" value="WFN22518.1"/>
    <property type="molecule type" value="Genomic_DNA"/>
</dbReference>
<dbReference type="Proteomes" id="UP000611459">
    <property type="component" value="Unassembled WGS sequence"/>
</dbReference>
<dbReference type="Proteomes" id="UP000664048">
    <property type="component" value="Unassembled WGS sequence"/>
</dbReference>
<evidence type="ECO:0000313" key="4">
    <source>
        <dbReference type="Proteomes" id="UP000611459"/>
    </source>
</evidence>
<reference evidence="1" key="1">
    <citation type="submission" date="2021-01" db="EMBL/GenBank/DDBJ databases">
        <title>Outbreak of Burkholderia contaminns endophthalmitis traced to a clinical ventilation system.</title>
        <authorList>
            <person name="Lipuma J."/>
            <person name="Spilker T."/>
            <person name="Kratholm J."/>
        </authorList>
    </citation>
    <scope>NUCLEOTIDE SEQUENCE</scope>
    <source>
        <strain evidence="1">HI4954</strain>
    </source>
</reference>
<accession>A0A1E3FWW0</accession>
<dbReference type="GeneID" id="93194389"/>
<sequence>MTHAPTRWLVISPHLDDAVFSCGRLLAAAPGSIVVTVFAGIPPRDTPAPPWDRRAGFDRADEAMHARRDEDRRALARLDARPVWLDFLDDQYGRPAASAAIAARVATEIDAHAGFGVLAPAGLFHRDHLQVQQAALSLLDRARASHDAARQWRFYEDVPYRRIAGLMAARVMGWRERGWIAHPDGAPACDHAPGIAAKNAAVDTYASQVALLEPHMRADLREPETYWRLECDVTFA</sequence>
<dbReference type="SUPFAM" id="SSF102588">
    <property type="entry name" value="LmbE-like"/>
    <property type="match status" value="1"/>
</dbReference>
<reference evidence="2 5" key="2">
    <citation type="submission" date="2021-03" db="EMBL/GenBank/DDBJ databases">
        <title>Clinical course, treatment and visual outcome of an outbreak of Burkholderia contaminans endophthalmitis following cataract surgery.</title>
        <authorList>
            <person name="Lind C."/>
            <person name="Olsen K."/>
            <person name="Angelsen N.K."/>
            <person name="Krefting E.A."/>
            <person name="Fossen K."/>
            <person name="Gravningen K."/>
            <person name="Depoorter E."/>
            <person name="Vandamme P."/>
            <person name="Bertelsen G."/>
        </authorList>
    </citation>
    <scope>NUCLEOTIDE SEQUENCE [LARGE SCALE GENOMIC DNA]</scope>
    <source>
        <strain evidence="2 5">51242556</strain>
    </source>
</reference>
<gene>
    <name evidence="2" type="ORF">J4M89_34470</name>
    <name evidence="1" type="ORF">JIN94_33375</name>
    <name evidence="3" type="ORF">LXE91_38230</name>
</gene>
<organism evidence="1 4">
    <name type="scientific">Burkholderia contaminans</name>
    <dbReference type="NCBI Taxonomy" id="488447"/>
    <lineage>
        <taxon>Bacteria</taxon>
        <taxon>Pseudomonadati</taxon>
        <taxon>Pseudomonadota</taxon>
        <taxon>Betaproteobacteria</taxon>
        <taxon>Burkholderiales</taxon>
        <taxon>Burkholderiaceae</taxon>
        <taxon>Burkholderia</taxon>
        <taxon>Burkholderia cepacia complex</taxon>
    </lineage>
</organism>
<dbReference type="InterPro" id="IPR003737">
    <property type="entry name" value="GlcNAc_PI_deacetylase-related"/>
</dbReference>
<dbReference type="OrthoDB" id="116799at2"/>
<name>A0A1E3FWW0_9BURK</name>